<dbReference type="AlphaFoldDB" id="A0A7V3RFW4"/>
<feature type="transmembrane region" description="Helical" evidence="5">
    <location>
        <begin position="194"/>
        <end position="213"/>
    </location>
</feature>
<evidence type="ECO:0000256" key="1">
    <source>
        <dbReference type="ARBA" id="ARBA00004141"/>
    </source>
</evidence>
<evidence type="ECO:0000313" key="6">
    <source>
        <dbReference type="EMBL" id="HGE77402.1"/>
    </source>
</evidence>
<dbReference type="Gene3D" id="1.10.357.140">
    <property type="entry name" value="UbiA prenyltransferase"/>
    <property type="match status" value="1"/>
</dbReference>
<keyword evidence="3 5" id="KW-1133">Transmembrane helix</keyword>
<reference evidence="6" key="1">
    <citation type="journal article" date="2020" name="mSystems">
        <title>Genome- and Community-Level Interaction Insights into Carbon Utilization and Element Cycling Functions of Hydrothermarchaeota in Hydrothermal Sediment.</title>
        <authorList>
            <person name="Zhou Z."/>
            <person name="Liu Y."/>
            <person name="Xu W."/>
            <person name="Pan J."/>
            <person name="Luo Z.H."/>
            <person name="Li M."/>
        </authorList>
    </citation>
    <scope>NUCLEOTIDE SEQUENCE [LARGE SCALE GENOMIC DNA]</scope>
    <source>
        <strain evidence="6">SpSt-961</strain>
    </source>
</reference>
<dbReference type="Pfam" id="PF01040">
    <property type="entry name" value="UbiA"/>
    <property type="match status" value="1"/>
</dbReference>
<feature type="transmembrane region" description="Helical" evidence="5">
    <location>
        <begin position="126"/>
        <end position="159"/>
    </location>
</feature>
<dbReference type="EMBL" id="DTOZ01000006">
    <property type="protein sequence ID" value="HGE77402.1"/>
    <property type="molecule type" value="Genomic_DNA"/>
</dbReference>
<dbReference type="GO" id="GO:0016765">
    <property type="term" value="F:transferase activity, transferring alkyl or aryl (other than methyl) groups"/>
    <property type="evidence" value="ECO:0007669"/>
    <property type="project" value="InterPro"/>
</dbReference>
<accession>A0A7V3RFW4</accession>
<sequence>MDYFFIIRPLNCAITFISVLCGAWMGKTIIINNQIILAGIIGFLACAFGNVINDIMDIEIDKINNPLRPLASGRAQKNIAVILAIILALLSLLLTILLNLKSLIIVIIATLLLTLYALYFKKTPVANFIVAIVAGLSFIFGGFITNNSLALIAAIFAIFIHTPREIIKDIIDIEGDKKFGVSSLPLILGVEKSVKIAIVFLILLIIFSPVPYFTGFLNIRYLLVIIFGAIPLLVLTIIRIKYYKFASNLLKIIMLLGLGGFIIG</sequence>
<dbReference type="PANTHER" id="PTHR42723:SF1">
    <property type="entry name" value="CHLOROPHYLL SYNTHASE, CHLOROPLASTIC"/>
    <property type="match status" value="1"/>
</dbReference>
<dbReference type="Gene3D" id="1.20.120.1780">
    <property type="entry name" value="UbiA prenyltransferase"/>
    <property type="match status" value="1"/>
</dbReference>
<keyword evidence="2 5" id="KW-0812">Transmembrane</keyword>
<comment type="subcellular location">
    <subcellularLocation>
        <location evidence="1">Membrane</location>
        <topology evidence="1">Multi-pass membrane protein</topology>
    </subcellularLocation>
</comment>
<feature type="transmembrane region" description="Helical" evidence="5">
    <location>
        <begin position="79"/>
        <end position="98"/>
    </location>
</feature>
<dbReference type="InterPro" id="IPR050475">
    <property type="entry name" value="Prenyltransferase_related"/>
</dbReference>
<dbReference type="GO" id="GO:0016020">
    <property type="term" value="C:membrane"/>
    <property type="evidence" value="ECO:0007669"/>
    <property type="project" value="UniProtKB-SubCell"/>
</dbReference>
<evidence type="ECO:0000256" key="3">
    <source>
        <dbReference type="ARBA" id="ARBA00022989"/>
    </source>
</evidence>
<feature type="transmembrane region" description="Helical" evidence="5">
    <location>
        <begin position="35"/>
        <end position="52"/>
    </location>
</feature>
<name>A0A7V3RFW4_UNCW3</name>
<feature type="transmembrane region" description="Helical" evidence="5">
    <location>
        <begin position="219"/>
        <end position="238"/>
    </location>
</feature>
<keyword evidence="4 5" id="KW-0472">Membrane</keyword>
<protein>
    <submittedName>
        <fullName evidence="6">Digeranylgeranylglyceryl phosphate synthase</fullName>
    </submittedName>
</protein>
<comment type="caution">
    <text evidence="6">The sequence shown here is derived from an EMBL/GenBank/DDBJ whole genome shotgun (WGS) entry which is preliminary data.</text>
</comment>
<feature type="transmembrane region" description="Helical" evidence="5">
    <location>
        <begin position="103"/>
        <end position="120"/>
    </location>
</feature>
<gene>
    <name evidence="6" type="ORF">ENX68_00175</name>
</gene>
<dbReference type="InterPro" id="IPR044878">
    <property type="entry name" value="UbiA_sf"/>
</dbReference>
<dbReference type="PANTHER" id="PTHR42723">
    <property type="entry name" value="CHLOROPHYLL SYNTHASE"/>
    <property type="match status" value="1"/>
</dbReference>
<dbReference type="InterPro" id="IPR000537">
    <property type="entry name" value="UbiA_prenyltransferase"/>
</dbReference>
<evidence type="ECO:0000256" key="5">
    <source>
        <dbReference type="SAM" id="Phobius"/>
    </source>
</evidence>
<proteinExistence type="predicted"/>
<evidence type="ECO:0000256" key="2">
    <source>
        <dbReference type="ARBA" id="ARBA00022692"/>
    </source>
</evidence>
<feature type="transmembrane region" description="Helical" evidence="5">
    <location>
        <begin position="6"/>
        <end position="26"/>
    </location>
</feature>
<evidence type="ECO:0000256" key="4">
    <source>
        <dbReference type="ARBA" id="ARBA00023136"/>
    </source>
</evidence>
<organism evidence="6">
    <name type="scientific">candidate division WOR-3 bacterium</name>
    <dbReference type="NCBI Taxonomy" id="2052148"/>
    <lineage>
        <taxon>Bacteria</taxon>
        <taxon>Bacteria division WOR-3</taxon>
    </lineage>
</organism>
<feature type="transmembrane region" description="Helical" evidence="5">
    <location>
        <begin position="245"/>
        <end position="263"/>
    </location>
</feature>